<feature type="domain" description="PHD-type" evidence="4">
    <location>
        <begin position="27"/>
        <end position="135"/>
    </location>
</feature>
<evidence type="ECO:0000256" key="3">
    <source>
        <dbReference type="ARBA" id="ARBA00022833"/>
    </source>
</evidence>
<protein>
    <recommendedName>
        <fullName evidence="4">PHD-type domain-containing protein</fullName>
    </recommendedName>
</protein>
<dbReference type="GO" id="GO:0008270">
    <property type="term" value="F:zinc ion binding"/>
    <property type="evidence" value="ECO:0007669"/>
    <property type="project" value="UniProtKB-KW"/>
</dbReference>
<sequence length="135" mass="14683">SGTAKYRNGHPALPGAHRCSRLLSPSSPVCMLCRRARVDPDICGQTSADGGLCAHRFCLFFANGLLKWKRPTGGIFGFPPDAIQHTIQLADQKRCFVCRGKGAAISCAETGCERSFHLPCAEKGECVTQYFGQHR</sequence>
<dbReference type="PROSITE" id="PS51805">
    <property type="entry name" value="EPHD"/>
    <property type="match status" value="1"/>
</dbReference>
<organism evidence="5 6">
    <name type="scientific">Gallus gallus</name>
    <name type="common">Chicken</name>
    <dbReference type="NCBI Taxonomy" id="9031"/>
    <lineage>
        <taxon>Eukaryota</taxon>
        <taxon>Metazoa</taxon>
        <taxon>Chordata</taxon>
        <taxon>Craniata</taxon>
        <taxon>Vertebrata</taxon>
        <taxon>Euteleostomi</taxon>
        <taxon>Archelosauria</taxon>
        <taxon>Archosauria</taxon>
        <taxon>Dinosauria</taxon>
        <taxon>Saurischia</taxon>
        <taxon>Theropoda</taxon>
        <taxon>Coelurosauria</taxon>
        <taxon>Aves</taxon>
        <taxon>Neognathae</taxon>
        <taxon>Galloanserae</taxon>
        <taxon>Galliformes</taxon>
        <taxon>Phasianidae</taxon>
        <taxon>Phasianinae</taxon>
        <taxon>Gallus</taxon>
    </lineage>
</organism>
<proteinExistence type="predicted"/>
<evidence type="ECO:0000313" key="6">
    <source>
        <dbReference type="Proteomes" id="UP000000539"/>
    </source>
</evidence>
<keyword evidence="2" id="KW-0863">Zinc-finger</keyword>
<reference evidence="5" key="3">
    <citation type="submission" date="2025-09" db="UniProtKB">
        <authorList>
            <consortium name="Ensembl"/>
        </authorList>
    </citation>
    <scope>IDENTIFICATION</scope>
    <source>
        <strain evidence="5">broiler</strain>
    </source>
</reference>
<accession>A0A8V0XP65</accession>
<dbReference type="PANTHER" id="PTHR12420">
    <property type="entry name" value="PHD FINGER PROTEIN"/>
    <property type="match status" value="1"/>
</dbReference>
<evidence type="ECO:0000259" key="4">
    <source>
        <dbReference type="PROSITE" id="PS51805"/>
    </source>
</evidence>
<evidence type="ECO:0000313" key="5">
    <source>
        <dbReference type="Ensembl" id="ENSGALP00010008489.1"/>
    </source>
</evidence>
<dbReference type="AlphaFoldDB" id="A0A8V0XP65"/>
<keyword evidence="1" id="KW-0479">Metal-binding</keyword>
<dbReference type="Ensembl" id="ENSGALT00010014467.1">
    <property type="protein sequence ID" value="ENSGALP00010008489.1"/>
    <property type="gene ID" value="ENSGALG00010006044.1"/>
</dbReference>
<reference evidence="5" key="1">
    <citation type="submission" date="2020-11" db="EMBL/GenBank/DDBJ databases">
        <title>Gallus gallus (Chicken) genome, bGalGal1, GRCg7b, maternal haplotype autosomes + Z &amp; W.</title>
        <authorList>
            <person name="Warren W."/>
            <person name="Formenti G."/>
            <person name="Fedrigo O."/>
            <person name="Haase B."/>
            <person name="Mountcastle J."/>
            <person name="Balacco J."/>
            <person name="Tracey A."/>
            <person name="Schneider V."/>
            <person name="Okimoto R."/>
            <person name="Cheng H."/>
            <person name="Hawken R."/>
            <person name="Howe K."/>
            <person name="Jarvis E.D."/>
        </authorList>
    </citation>
    <scope>NUCLEOTIDE SEQUENCE [LARGE SCALE GENOMIC DNA]</scope>
    <source>
        <strain evidence="5">Broiler</strain>
    </source>
</reference>
<keyword evidence="3" id="KW-0862">Zinc</keyword>
<evidence type="ECO:0000256" key="1">
    <source>
        <dbReference type="ARBA" id="ARBA00022723"/>
    </source>
</evidence>
<dbReference type="InterPro" id="IPR051188">
    <property type="entry name" value="PHD-type_Zinc_Finger"/>
</dbReference>
<name>A0A8V0XP65_CHICK</name>
<dbReference type="Gene3D" id="3.30.40.10">
    <property type="entry name" value="Zinc/RING finger domain, C3HC4 (zinc finger)"/>
    <property type="match status" value="1"/>
</dbReference>
<dbReference type="InterPro" id="IPR034732">
    <property type="entry name" value="EPHD"/>
</dbReference>
<dbReference type="Proteomes" id="UP000000539">
    <property type="component" value="Chromosome Z"/>
</dbReference>
<reference evidence="5" key="2">
    <citation type="submission" date="2025-08" db="UniProtKB">
        <authorList>
            <consortium name="Ensembl"/>
        </authorList>
    </citation>
    <scope>IDENTIFICATION</scope>
    <source>
        <strain evidence="5">broiler</strain>
    </source>
</reference>
<dbReference type="InterPro" id="IPR013083">
    <property type="entry name" value="Znf_RING/FYVE/PHD"/>
</dbReference>
<dbReference type="GeneTree" id="ENSGT00950000182865"/>
<keyword evidence="6" id="KW-1185">Reference proteome</keyword>
<evidence type="ECO:0000256" key="2">
    <source>
        <dbReference type="ARBA" id="ARBA00022771"/>
    </source>
</evidence>
<dbReference type="PANTHER" id="PTHR12420:SF47">
    <property type="entry name" value="PHD FINGER PROTEIN 7"/>
    <property type="match status" value="1"/>
</dbReference>
<dbReference type="Pfam" id="PF13771">
    <property type="entry name" value="zf-HC5HC2H"/>
    <property type="match status" value="1"/>
</dbReference>